<accession>A0A1C6V1I1</accession>
<evidence type="ECO:0008006" key="5">
    <source>
        <dbReference type="Google" id="ProtNLM"/>
    </source>
</evidence>
<dbReference type="InterPro" id="IPR015943">
    <property type="entry name" value="WD40/YVTN_repeat-like_dom_sf"/>
</dbReference>
<dbReference type="Proteomes" id="UP000199001">
    <property type="component" value="Unassembled WGS sequence"/>
</dbReference>
<reference evidence="4" key="1">
    <citation type="submission" date="2016-06" db="EMBL/GenBank/DDBJ databases">
        <authorList>
            <person name="Varghese N."/>
            <person name="Submissions Spin"/>
        </authorList>
    </citation>
    <scope>NUCLEOTIDE SEQUENCE [LARGE SCALE GENOMIC DNA]</scope>
    <source>
        <strain evidence="4">DSM 43903</strain>
    </source>
</reference>
<dbReference type="STRING" id="47855.GA0070606_3202"/>
<evidence type="ECO:0000256" key="2">
    <source>
        <dbReference type="SAM" id="Phobius"/>
    </source>
</evidence>
<keyword evidence="2" id="KW-0472">Membrane</keyword>
<dbReference type="Gene3D" id="2.120.10.10">
    <property type="match status" value="1"/>
</dbReference>
<dbReference type="OrthoDB" id="3276625at2"/>
<evidence type="ECO:0000313" key="4">
    <source>
        <dbReference type="Proteomes" id="UP000199001"/>
    </source>
</evidence>
<dbReference type="CDD" id="cd15482">
    <property type="entry name" value="Sialidase_non-viral"/>
    <property type="match status" value="1"/>
</dbReference>
<evidence type="ECO:0000256" key="1">
    <source>
        <dbReference type="SAM" id="MobiDB-lite"/>
    </source>
</evidence>
<protein>
    <recommendedName>
        <fullName evidence="5">BNR repeat-like domain-containing protein</fullName>
    </recommendedName>
</protein>
<proteinExistence type="predicted"/>
<dbReference type="Gene3D" id="2.130.10.10">
    <property type="entry name" value="YVTN repeat-like/Quinoprotein amine dehydrogenase"/>
    <property type="match status" value="1"/>
</dbReference>
<keyword evidence="2" id="KW-0812">Transmembrane</keyword>
<name>A0A1C6V1I1_9ACTN</name>
<dbReference type="EMBL" id="FMHZ01000002">
    <property type="protein sequence ID" value="SCL60027.1"/>
    <property type="molecule type" value="Genomic_DNA"/>
</dbReference>
<feature type="region of interest" description="Disordered" evidence="1">
    <location>
        <begin position="1"/>
        <end position="22"/>
    </location>
</feature>
<feature type="transmembrane region" description="Helical" evidence="2">
    <location>
        <begin position="39"/>
        <end position="61"/>
    </location>
</feature>
<dbReference type="InterPro" id="IPR036278">
    <property type="entry name" value="Sialidase_sf"/>
</dbReference>
<organism evidence="3 4">
    <name type="scientific">Micromonospora citrea</name>
    <dbReference type="NCBI Taxonomy" id="47855"/>
    <lineage>
        <taxon>Bacteria</taxon>
        <taxon>Bacillati</taxon>
        <taxon>Actinomycetota</taxon>
        <taxon>Actinomycetes</taxon>
        <taxon>Micromonosporales</taxon>
        <taxon>Micromonosporaceae</taxon>
        <taxon>Micromonospora</taxon>
    </lineage>
</organism>
<keyword evidence="4" id="KW-1185">Reference proteome</keyword>
<dbReference type="AlphaFoldDB" id="A0A1C6V1I1"/>
<dbReference type="SUPFAM" id="SSF50939">
    <property type="entry name" value="Sialidases"/>
    <property type="match status" value="1"/>
</dbReference>
<evidence type="ECO:0000313" key="3">
    <source>
        <dbReference type="EMBL" id="SCL60027.1"/>
    </source>
</evidence>
<keyword evidence="2" id="KW-1133">Transmembrane helix</keyword>
<dbReference type="RefSeq" id="WP_091100303.1">
    <property type="nucleotide sequence ID" value="NZ_FMHZ01000002.1"/>
</dbReference>
<sequence length="410" mass="42737">MTGLRELFEDAAESPARPGRLTADELYDAGRRRHRRRRAATTVAGAAVLTLVTVAAVNLPAAAPPPVAGPPVAGPATPTGNPEPAYGSRIRWAGAADRHHLYLALSNCADEPCQKQTAAVVRSTDGGRTWSDRGTPVALDALTVVGPDTLITTAPDARSAAEPALLASLDGGRTWAAAPFTGTAEAVPDGGVAICWSARADQPCVLYAVDPTTGGVGALASQPPTNRRTDELRIEESAGRLRVAGTDPTTRKPAVSTSADAGRTWSTHVFADAPACPGQTCEPPSLAVTGTTAYAVVSGDGVRTVYRADGTRWQRLTTAGLPDGLAGTGSFVTADGTHVLTQLLNGRDGDVRRYWARDGGAYRAAELDGLPKSAEAVRRAPDGWFYAPDRASGTLYGSTDGWRWSPVTHR</sequence>
<gene>
    <name evidence="3" type="ORF">GA0070606_3202</name>
</gene>